<organism evidence="4 6">
    <name type="scientific">Streptococcus chenjunshii</name>
    <dbReference type="NCBI Taxonomy" id="2173853"/>
    <lineage>
        <taxon>Bacteria</taxon>
        <taxon>Bacillati</taxon>
        <taxon>Bacillota</taxon>
        <taxon>Bacilli</taxon>
        <taxon>Lactobacillales</taxon>
        <taxon>Streptococcaceae</taxon>
        <taxon>Streptococcus</taxon>
    </lineage>
</organism>
<reference evidence="4 6" key="2">
    <citation type="submission" date="2018-08" db="EMBL/GenBank/DDBJ databases">
        <title>Draft genome of Streptococcus sp. nov. Z1.</title>
        <authorList>
            <person name="Tian Z."/>
        </authorList>
    </citation>
    <scope>NUCLEOTIDE SEQUENCE [LARGE SCALE GENOMIC DNA]</scope>
    <source>
        <strain evidence="4">Z1</strain>
        <strain evidence="6">Z1(2018)</strain>
    </source>
</reference>
<accession>A0A346N9T2</accession>
<accession>A0A372KKD9</accession>
<evidence type="ECO:0000313" key="2">
    <source>
        <dbReference type="EMBL" id="AXQ77777.1"/>
    </source>
</evidence>
<dbReference type="EMBL" id="CP031733">
    <property type="protein sequence ID" value="AXQ77777.1"/>
    <property type="molecule type" value="Genomic_DNA"/>
</dbReference>
<feature type="transmembrane region" description="Helical" evidence="1">
    <location>
        <begin position="67"/>
        <end position="88"/>
    </location>
</feature>
<evidence type="ECO:0000313" key="4">
    <source>
        <dbReference type="EMBL" id="RFU52727.1"/>
    </source>
</evidence>
<evidence type="ECO:0000313" key="3">
    <source>
        <dbReference type="EMBL" id="RFU50499.1"/>
    </source>
</evidence>
<proteinExistence type="predicted"/>
<evidence type="ECO:0000313" key="6">
    <source>
        <dbReference type="Proteomes" id="UP000262901"/>
    </source>
</evidence>
<dbReference type="AlphaFoldDB" id="A0A372KKD9"/>
<dbReference type="KEGG" id="schj:DDV21_001150"/>
<dbReference type="EMBL" id="QVQY01000025">
    <property type="protein sequence ID" value="RFU50499.1"/>
    <property type="molecule type" value="Genomic_DNA"/>
</dbReference>
<dbReference type="RefSeq" id="WP_116878637.1">
    <property type="nucleotide sequence ID" value="NZ_CP031733.1"/>
</dbReference>
<protein>
    <submittedName>
        <fullName evidence="4">Conjugal transfer protein</fullName>
    </submittedName>
</protein>
<feature type="transmembrane region" description="Helical" evidence="1">
    <location>
        <begin position="35"/>
        <end position="55"/>
    </location>
</feature>
<reference evidence="3 7" key="1">
    <citation type="submission" date="2018-08" db="EMBL/GenBank/DDBJ databases">
        <title>Draft genome of Streptococcus sp .nov. Z2.</title>
        <authorList>
            <person name="Tian Z."/>
        </authorList>
    </citation>
    <scope>NUCLEOTIDE SEQUENCE [LARGE SCALE GENOMIC DNA]</scope>
    <source>
        <strain evidence="3 7">Z2</strain>
    </source>
</reference>
<keyword evidence="1" id="KW-1133">Transmembrane helix</keyword>
<evidence type="ECO:0000313" key="5">
    <source>
        <dbReference type="Proteomes" id="UP000246115"/>
    </source>
</evidence>
<name>A0A372KKD9_9STRE</name>
<gene>
    <name evidence="2" type="ORF">DDV21_001150</name>
    <name evidence="3" type="ORF">DDV22_08485</name>
    <name evidence="4" type="ORF">DDV23_08325</name>
</gene>
<sequence length="141" mass="16841">MEKEQRPDKQVYNYTEALNQPVWVQKITDRVSLPYAVKMSTLIWLVLFVGLAVLLCRKLGEWTPLPLPFWLVFGIAGAVYLSILVADLKIDEKNFVKFFVDYLIFYFRFGRKAKMYYFNNGLLYRKQKQILEREVKRVFNK</sequence>
<reference evidence="2" key="4">
    <citation type="journal article" date="2019" name="Int. J. Syst. Evol. Microbiol.">
        <title>Streptococcus chenjunshii sp. nov. isolated from feces of Tibetan antelopes.</title>
        <authorList>
            <person name="Tian Z."/>
            <person name="Lu S."/>
            <person name="Jin D."/>
            <person name="Yang J."/>
            <person name="Pu J."/>
            <person name="Lai X.H."/>
            <person name="Bai X.N."/>
            <person name="Wu X.M."/>
            <person name="Li J."/>
            <person name="Wang S."/>
            <person name="Xu J."/>
        </authorList>
    </citation>
    <scope>NUCLEOTIDE SEQUENCE</scope>
    <source>
        <strain evidence="2">Z15</strain>
    </source>
</reference>
<reference evidence="5" key="3">
    <citation type="submission" date="2018-08" db="EMBL/GenBank/DDBJ databases">
        <title>Streptococcus chenjunshii sp. nov., isolated from stools sample of the Tibetan antelope in the Qinghai-Tibet plateau, China.</title>
        <authorList>
            <person name="Tian Z."/>
        </authorList>
    </citation>
    <scope>NUCLEOTIDE SEQUENCE [LARGE SCALE GENOMIC DNA]</scope>
    <source>
        <strain evidence="5">Z15</strain>
    </source>
</reference>
<dbReference type="Proteomes" id="UP000264056">
    <property type="component" value="Unassembled WGS sequence"/>
</dbReference>
<dbReference type="OrthoDB" id="2222342at2"/>
<dbReference type="Proteomes" id="UP000262901">
    <property type="component" value="Unassembled WGS sequence"/>
</dbReference>
<dbReference type="Pfam" id="PF12648">
    <property type="entry name" value="TcpE"/>
    <property type="match status" value="1"/>
</dbReference>
<evidence type="ECO:0000256" key="1">
    <source>
        <dbReference type="SAM" id="Phobius"/>
    </source>
</evidence>
<keyword evidence="7" id="KW-1185">Reference proteome</keyword>
<dbReference type="Proteomes" id="UP000246115">
    <property type="component" value="Chromosome"/>
</dbReference>
<keyword evidence="1" id="KW-0472">Membrane</keyword>
<dbReference type="EMBL" id="QVQZ01000021">
    <property type="protein sequence ID" value="RFU52727.1"/>
    <property type="molecule type" value="Genomic_DNA"/>
</dbReference>
<keyword evidence="1" id="KW-0812">Transmembrane</keyword>
<evidence type="ECO:0000313" key="7">
    <source>
        <dbReference type="Proteomes" id="UP000264056"/>
    </source>
</evidence>
<dbReference type="InterPro" id="IPR025608">
    <property type="entry name" value="TcpE"/>
</dbReference>